<keyword evidence="1" id="KW-1133">Transmembrane helix</keyword>
<dbReference type="AlphaFoldDB" id="A0A2T0UH94"/>
<evidence type="ECO:0000256" key="1">
    <source>
        <dbReference type="SAM" id="Phobius"/>
    </source>
</evidence>
<evidence type="ECO:0000313" key="2">
    <source>
        <dbReference type="EMBL" id="PRY57305.1"/>
    </source>
</evidence>
<organism evidence="2 3">
    <name type="scientific">Glycomyces artemisiae</name>
    <dbReference type="NCBI Taxonomy" id="1076443"/>
    <lineage>
        <taxon>Bacteria</taxon>
        <taxon>Bacillati</taxon>
        <taxon>Actinomycetota</taxon>
        <taxon>Actinomycetes</taxon>
        <taxon>Glycomycetales</taxon>
        <taxon>Glycomycetaceae</taxon>
        <taxon>Glycomyces</taxon>
    </lineage>
</organism>
<keyword evidence="1" id="KW-0472">Membrane</keyword>
<keyword evidence="1" id="KW-0812">Transmembrane</keyword>
<dbReference type="RefSeq" id="WP_245889029.1">
    <property type="nucleotide sequence ID" value="NZ_PVTJ01000007.1"/>
</dbReference>
<keyword evidence="3" id="KW-1185">Reference proteome</keyword>
<dbReference type="Pfam" id="PF04120">
    <property type="entry name" value="Iron_permease"/>
    <property type="match status" value="1"/>
</dbReference>
<dbReference type="InterPro" id="IPR007251">
    <property type="entry name" value="Iron_permease_Fet4"/>
</dbReference>
<protein>
    <submittedName>
        <fullName evidence="2">Low affinity iron permease</fullName>
    </submittedName>
</protein>
<gene>
    <name evidence="2" type="ORF">B0I28_107153</name>
</gene>
<evidence type="ECO:0000313" key="3">
    <source>
        <dbReference type="Proteomes" id="UP000238176"/>
    </source>
</evidence>
<feature type="transmembrane region" description="Helical" evidence="1">
    <location>
        <begin position="66"/>
        <end position="83"/>
    </location>
</feature>
<comment type="caution">
    <text evidence="2">The sequence shown here is derived from an EMBL/GenBank/DDBJ whole genome shotgun (WGS) entry which is preliminary data.</text>
</comment>
<accession>A0A2T0UH94</accession>
<proteinExistence type="predicted"/>
<sequence length="141" mass="15877">MTEKHEERTADATMPEDVSNHVGLFDRFATKASEFAARAPFFLLCILLVLIWAPSIIWLPMETWQLIINTTTTIITFLMVALLQNTESRNDAAIQQKLNAIANGLADLMQHTAKEDPDSTDLDECRDQLRRAVGLEDDEST</sequence>
<dbReference type="EMBL" id="PVTJ01000007">
    <property type="protein sequence ID" value="PRY57305.1"/>
    <property type="molecule type" value="Genomic_DNA"/>
</dbReference>
<dbReference type="GO" id="GO:0055085">
    <property type="term" value="P:transmembrane transport"/>
    <property type="evidence" value="ECO:0007669"/>
    <property type="project" value="InterPro"/>
</dbReference>
<feature type="transmembrane region" description="Helical" evidence="1">
    <location>
        <begin position="41"/>
        <end position="60"/>
    </location>
</feature>
<name>A0A2T0UH94_9ACTN</name>
<reference evidence="2 3" key="1">
    <citation type="submission" date="2018-03" db="EMBL/GenBank/DDBJ databases">
        <title>Genomic Encyclopedia of Type Strains, Phase III (KMG-III): the genomes of soil and plant-associated and newly described type strains.</title>
        <authorList>
            <person name="Whitman W."/>
        </authorList>
    </citation>
    <scope>NUCLEOTIDE SEQUENCE [LARGE SCALE GENOMIC DNA]</scope>
    <source>
        <strain evidence="2 3">CGMCC 4.7067</strain>
    </source>
</reference>
<dbReference type="Proteomes" id="UP000238176">
    <property type="component" value="Unassembled WGS sequence"/>
</dbReference>